<dbReference type="InterPro" id="IPR020483">
    <property type="entry name" value="Uncharacterised_YgbA"/>
</dbReference>
<organism evidence="1 2">
    <name type="scientific">Psychromonas arctica</name>
    <dbReference type="NCBI Taxonomy" id="168275"/>
    <lineage>
        <taxon>Bacteria</taxon>
        <taxon>Pseudomonadati</taxon>
        <taxon>Pseudomonadota</taxon>
        <taxon>Gammaproteobacteria</taxon>
        <taxon>Alteromonadales</taxon>
        <taxon>Psychromonadaceae</taxon>
        <taxon>Psychromonas</taxon>
    </lineage>
</organism>
<protein>
    <submittedName>
        <fullName evidence="1">Nitrous oxide-stimulated promoter family protein</fullName>
    </submittedName>
</protein>
<accession>A0ABU9HC77</accession>
<name>A0ABU9HC77_9GAMM</name>
<gene>
    <name evidence="1" type="ORF">V6255_08825</name>
</gene>
<dbReference type="NCBIfam" id="NF007714">
    <property type="entry name" value="PRK10410.1-2"/>
    <property type="match status" value="1"/>
</dbReference>
<dbReference type="Proteomes" id="UP001366060">
    <property type="component" value="Unassembled WGS sequence"/>
</dbReference>
<comment type="caution">
    <text evidence="1">The sequence shown here is derived from an EMBL/GenBank/DDBJ whole genome shotgun (WGS) entry which is preliminary data.</text>
</comment>
<evidence type="ECO:0000313" key="1">
    <source>
        <dbReference type="EMBL" id="MEL0659242.1"/>
    </source>
</evidence>
<reference evidence="1 2" key="1">
    <citation type="submission" date="2024-02" db="EMBL/GenBank/DDBJ databases">
        <title>Bacteria isolated from the canopy kelp, Nereocystis luetkeana.</title>
        <authorList>
            <person name="Pfister C.A."/>
            <person name="Younker I.T."/>
            <person name="Light S.H."/>
        </authorList>
    </citation>
    <scope>NUCLEOTIDE SEQUENCE [LARGE SCALE GENOMIC DNA]</scope>
    <source>
        <strain evidence="1 2">TI.2.07</strain>
    </source>
</reference>
<dbReference type="EMBL" id="JBAKBA010000017">
    <property type="protein sequence ID" value="MEL0659242.1"/>
    <property type="molecule type" value="Genomic_DNA"/>
</dbReference>
<evidence type="ECO:0000313" key="2">
    <source>
        <dbReference type="Proteomes" id="UP001366060"/>
    </source>
</evidence>
<dbReference type="RefSeq" id="WP_341627812.1">
    <property type="nucleotide sequence ID" value="NZ_JBAKBA010000017.1"/>
</dbReference>
<keyword evidence="2" id="KW-1185">Reference proteome</keyword>
<dbReference type="Pfam" id="PF11756">
    <property type="entry name" value="YgbA_NO"/>
    <property type="match status" value="1"/>
</dbReference>
<sequence>MGNKQPLSQNEPDLLTGKLAEEFKTITLMTTLYCKAHHQKENCEDCQNLLSHAQQKLDRCVYGQEKPACKLCPIHCYKPHYRELTKVIMQYAGPKMLFKHPILTINHVIKGLKKFPEKLPVGLSNYHQRKKIK</sequence>
<proteinExistence type="predicted"/>